<sequence length="213" mass="24708">MNSDYLLEKRKKKVPKRNKCDFGSMKYKEIDLFKYLIGVTFRYKLNGFGPEVYFAITNGIIIFTAYIAVLITIIASLDIPASITIIVVISINRIPQICKQDGKYSTKHHTYYLTRCIAALLTPNHQQLYPEWQIRTSLKNTEIRIKMGVKTSDLIRISIRNVLEKLTKLELYSNQDNDLKIGIITRKQEKEELPILLTRKNTKLNITIKKPEA</sequence>
<protein>
    <submittedName>
        <fullName evidence="2">Uncharacterized protein</fullName>
    </submittedName>
</protein>
<name>A0A6G0SUB9_APHGL</name>
<dbReference type="EMBL" id="VYZN01002478">
    <property type="protein sequence ID" value="KAE9521695.1"/>
    <property type="molecule type" value="Genomic_DNA"/>
</dbReference>
<keyword evidence="1" id="KW-1133">Transmembrane helix</keyword>
<keyword evidence="3" id="KW-1185">Reference proteome</keyword>
<evidence type="ECO:0000313" key="3">
    <source>
        <dbReference type="Proteomes" id="UP000475862"/>
    </source>
</evidence>
<reference evidence="2 3" key="1">
    <citation type="submission" date="2019-08" db="EMBL/GenBank/DDBJ databases">
        <title>The genome of the soybean aphid Biotype 1, its phylome, world population structure and adaptation to the North American continent.</title>
        <authorList>
            <person name="Giordano R."/>
            <person name="Donthu R.K."/>
            <person name="Hernandez A.G."/>
            <person name="Wright C.L."/>
            <person name="Zimin A.V."/>
        </authorList>
    </citation>
    <scope>NUCLEOTIDE SEQUENCE [LARGE SCALE GENOMIC DNA]</scope>
    <source>
        <tissue evidence="2">Whole aphids</tissue>
    </source>
</reference>
<dbReference type="Proteomes" id="UP000475862">
    <property type="component" value="Unassembled WGS sequence"/>
</dbReference>
<comment type="caution">
    <text evidence="2">The sequence shown here is derived from an EMBL/GenBank/DDBJ whole genome shotgun (WGS) entry which is preliminary data.</text>
</comment>
<organism evidence="2 3">
    <name type="scientific">Aphis glycines</name>
    <name type="common">Soybean aphid</name>
    <dbReference type="NCBI Taxonomy" id="307491"/>
    <lineage>
        <taxon>Eukaryota</taxon>
        <taxon>Metazoa</taxon>
        <taxon>Ecdysozoa</taxon>
        <taxon>Arthropoda</taxon>
        <taxon>Hexapoda</taxon>
        <taxon>Insecta</taxon>
        <taxon>Pterygota</taxon>
        <taxon>Neoptera</taxon>
        <taxon>Paraneoptera</taxon>
        <taxon>Hemiptera</taxon>
        <taxon>Sternorrhyncha</taxon>
        <taxon>Aphidomorpha</taxon>
        <taxon>Aphidoidea</taxon>
        <taxon>Aphididae</taxon>
        <taxon>Aphidini</taxon>
        <taxon>Aphis</taxon>
        <taxon>Aphis</taxon>
    </lineage>
</organism>
<gene>
    <name evidence="2" type="ORF">AGLY_017915</name>
</gene>
<evidence type="ECO:0000313" key="2">
    <source>
        <dbReference type="EMBL" id="KAE9521695.1"/>
    </source>
</evidence>
<dbReference type="AlphaFoldDB" id="A0A6G0SUB9"/>
<keyword evidence="1" id="KW-0812">Transmembrane</keyword>
<feature type="transmembrane region" description="Helical" evidence="1">
    <location>
        <begin position="52"/>
        <end position="77"/>
    </location>
</feature>
<proteinExistence type="predicted"/>
<evidence type="ECO:0000256" key="1">
    <source>
        <dbReference type="SAM" id="Phobius"/>
    </source>
</evidence>
<accession>A0A6G0SUB9</accession>
<keyword evidence="1" id="KW-0472">Membrane</keyword>